<dbReference type="AlphaFoldDB" id="A0A183J412"/>
<organism evidence="5">
    <name type="scientific">Soboliphyme baturini</name>
    <dbReference type="NCBI Taxonomy" id="241478"/>
    <lineage>
        <taxon>Eukaryota</taxon>
        <taxon>Metazoa</taxon>
        <taxon>Ecdysozoa</taxon>
        <taxon>Nematoda</taxon>
        <taxon>Enoplea</taxon>
        <taxon>Dorylaimia</taxon>
        <taxon>Dioctophymatida</taxon>
        <taxon>Dioctophymatoidea</taxon>
        <taxon>Soboliphymatidae</taxon>
        <taxon>Soboliphyme</taxon>
    </lineage>
</organism>
<evidence type="ECO:0000313" key="3">
    <source>
        <dbReference type="EMBL" id="VDP33233.1"/>
    </source>
</evidence>
<dbReference type="Gene3D" id="3.10.20.90">
    <property type="entry name" value="Phosphatidylinositol 3-kinase Catalytic Subunit, Chain A, domain 1"/>
    <property type="match status" value="1"/>
</dbReference>
<dbReference type="WBParaSite" id="SBAD_0001098001-mRNA-1">
    <property type="protein sequence ID" value="SBAD_0001098001-mRNA-1"/>
    <property type="gene ID" value="SBAD_0001098001"/>
</dbReference>
<dbReference type="InterPro" id="IPR000198">
    <property type="entry name" value="RhoGAP_dom"/>
</dbReference>
<dbReference type="GO" id="GO:0005547">
    <property type="term" value="F:phosphatidylinositol-3,4,5-trisphosphate binding"/>
    <property type="evidence" value="ECO:0007669"/>
    <property type="project" value="TreeGrafter"/>
</dbReference>
<reference evidence="3 4" key="2">
    <citation type="submission" date="2018-11" db="EMBL/GenBank/DDBJ databases">
        <authorList>
            <consortium name="Pathogen Informatics"/>
        </authorList>
    </citation>
    <scope>NUCLEOTIDE SEQUENCE [LARGE SCALE GENOMIC DNA]</scope>
</reference>
<dbReference type="OrthoDB" id="29546at2759"/>
<dbReference type="PANTHER" id="PTHR45899:SF2">
    <property type="entry name" value="RHO GTPASE ACTIVATING PROTEIN AT 15B, ISOFORM C"/>
    <property type="match status" value="1"/>
</dbReference>
<gene>
    <name evidence="3" type="ORF">SBAD_LOCUS10610</name>
</gene>
<accession>A0A183J412</accession>
<proteinExistence type="predicted"/>
<dbReference type="InterPro" id="IPR008936">
    <property type="entry name" value="Rho_GTPase_activation_prot"/>
</dbReference>
<protein>
    <submittedName>
        <fullName evidence="5">Rho-GAP domain-containing protein</fullName>
    </submittedName>
</protein>
<evidence type="ECO:0000313" key="4">
    <source>
        <dbReference type="Proteomes" id="UP000270296"/>
    </source>
</evidence>
<dbReference type="Proteomes" id="UP000270296">
    <property type="component" value="Unassembled WGS sequence"/>
</dbReference>
<dbReference type="SUPFAM" id="SSF48350">
    <property type="entry name" value="GTPase activation domain, GAP"/>
    <property type="match status" value="1"/>
</dbReference>
<dbReference type="PROSITE" id="PS50238">
    <property type="entry name" value="RHOGAP"/>
    <property type="match status" value="1"/>
</dbReference>
<evidence type="ECO:0000259" key="2">
    <source>
        <dbReference type="PROSITE" id="PS50238"/>
    </source>
</evidence>
<reference evidence="5" key="1">
    <citation type="submission" date="2016-06" db="UniProtKB">
        <authorList>
            <consortium name="WormBaseParasite"/>
        </authorList>
    </citation>
    <scope>IDENTIFICATION</scope>
</reference>
<dbReference type="EMBL" id="UZAM01014318">
    <property type="protein sequence ID" value="VDP33233.1"/>
    <property type="molecule type" value="Genomic_DNA"/>
</dbReference>
<dbReference type="Pfam" id="PF00620">
    <property type="entry name" value="RhoGAP"/>
    <property type="match status" value="1"/>
</dbReference>
<dbReference type="GO" id="GO:0007165">
    <property type="term" value="P:signal transduction"/>
    <property type="evidence" value="ECO:0007669"/>
    <property type="project" value="InterPro"/>
</dbReference>
<sequence>MSGISSSVEHLYQEFMQDCHGVFLRPEEHNVHQVACVLRKFFSMLSEPVVPSSICDKLLEASYLKRDADRLERYQKLLQQLPRINYVTLRKMIHHFKAVTQRSSTNKMTVQNISCIYTPTLFSVPQSSGQLLNFDDTIQLFTIMADFINSYDKLFCVTEAEAKIDQDITTARELLANPARSVKKLESGILHHLHVAEKDKSPLNINVTLSLTAQEVCEYLVEKKHFSATEDIGIFEVVCNGELERLMLPDETIHATLMRWVSMLQQECAGNYLIAKHNYVLEKWNSTADNCSSSSTRGLSFAKVKAQLGTSRFHDFDFDIDGLTLTMRRDKVSDAMPFLHLLLKVILD</sequence>
<evidence type="ECO:0000259" key="1">
    <source>
        <dbReference type="PROSITE" id="PS50200"/>
    </source>
</evidence>
<dbReference type="GO" id="GO:0005737">
    <property type="term" value="C:cytoplasm"/>
    <property type="evidence" value="ECO:0007669"/>
    <property type="project" value="TreeGrafter"/>
</dbReference>
<dbReference type="SUPFAM" id="SSF54236">
    <property type="entry name" value="Ubiquitin-like"/>
    <property type="match status" value="1"/>
</dbReference>
<evidence type="ECO:0000313" key="5">
    <source>
        <dbReference type="WBParaSite" id="SBAD_0001098001-mRNA-1"/>
    </source>
</evidence>
<dbReference type="InterPro" id="IPR000159">
    <property type="entry name" value="RA_dom"/>
</dbReference>
<dbReference type="Gene3D" id="1.10.555.10">
    <property type="entry name" value="Rho GTPase activation protein"/>
    <property type="match status" value="1"/>
</dbReference>
<feature type="domain" description="Rho-GAP" evidence="2">
    <location>
        <begin position="1"/>
        <end position="155"/>
    </location>
</feature>
<dbReference type="SMART" id="SM00324">
    <property type="entry name" value="RhoGAP"/>
    <property type="match status" value="1"/>
</dbReference>
<name>A0A183J412_9BILA</name>
<feature type="domain" description="Ras-associating" evidence="1">
    <location>
        <begin position="204"/>
        <end position="279"/>
    </location>
</feature>
<dbReference type="InterPro" id="IPR052227">
    <property type="entry name" value="Arf-Rho-GAP_ANK-PH_domain"/>
</dbReference>
<dbReference type="PANTHER" id="PTHR45899">
    <property type="entry name" value="RHO GTPASE ACTIVATING PROTEIN AT 15B, ISOFORM C"/>
    <property type="match status" value="1"/>
</dbReference>
<dbReference type="Pfam" id="PF21989">
    <property type="entry name" value="RA_2"/>
    <property type="match status" value="1"/>
</dbReference>
<dbReference type="PROSITE" id="PS50200">
    <property type="entry name" value="RA"/>
    <property type="match status" value="1"/>
</dbReference>
<keyword evidence="4" id="KW-1185">Reference proteome</keyword>
<dbReference type="InterPro" id="IPR029071">
    <property type="entry name" value="Ubiquitin-like_domsf"/>
</dbReference>